<feature type="compositionally biased region" description="Gly residues" evidence="2">
    <location>
        <begin position="178"/>
        <end position="189"/>
    </location>
</feature>
<dbReference type="PANTHER" id="PTHR32091:SF20">
    <property type="entry name" value="EUKARYOTIC TRANSLATION INITIATION FACTOR 4B1"/>
    <property type="match status" value="1"/>
</dbReference>
<keyword evidence="1" id="KW-0175">Coiled coil</keyword>
<feature type="region of interest" description="Disordered" evidence="2">
    <location>
        <begin position="1"/>
        <end position="31"/>
    </location>
</feature>
<dbReference type="OrthoDB" id="550547at2759"/>
<dbReference type="PANTHER" id="PTHR32091">
    <property type="entry name" value="EUKARYOTIC TRANSLATION INITIATION FACTOR 4B"/>
    <property type="match status" value="1"/>
</dbReference>
<protein>
    <submittedName>
        <fullName evidence="3">Uncharacterized protein</fullName>
    </submittedName>
</protein>
<reference evidence="3 4" key="1">
    <citation type="journal article" date="2018" name="Sci. Rep.">
        <title>Raphidocelis subcapitata (=Pseudokirchneriella subcapitata) provides an insight into genome evolution and environmental adaptations in the Sphaeropleales.</title>
        <authorList>
            <person name="Suzuki S."/>
            <person name="Yamaguchi H."/>
            <person name="Nakajima N."/>
            <person name="Kawachi M."/>
        </authorList>
    </citation>
    <scope>NUCLEOTIDE SEQUENCE [LARGE SCALE GENOMIC DNA]</scope>
    <source>
        <strain evidence="3 4">NIES-35</strain>
    </source>
</reference>
<dbReference type="InParanoid" id="A0A2V0NXS3"/>
<proteinExistence type="predicted"/>
<accession>A0A2V0NXS3</accession>
<dbReference type="InterPro" id="IPR010433">
    <property type="entry name" value="EIF-4B_pln"/>
</dbReference>
<sequence>MAVDSVWGKPAPSAWADDVDEQEHAGTLAAPTPLALKEEAFPSLAVAAKEVPKKKTKAKPLPLGAFLSGPAANRAAQDDKAILLSLPKGSSGAPRDESAALGGAFRDYGGDRGGGGFRAGGGSRYGDREGEEGARRGPEPSRADEADDWGANRKFQPTDSGGSRGFGGGFRDRDREGGGGGAGGGGGFGDRPPRRDAAPSAADEVDDWGASRKFQPSAEGPRGAGGAGAGAGGGFRDRDGAARPPRERQDEPSRADTEDWGSRRAPPPAPADDRAGPSGRRPGFGFSGGSAADSEDRWARGAGAPASSGGGDAPRERPRLNLAPRTKPVEEPAAAAAAAAPAAPGSPAAADGDGEQSAPRAAKPNPFGAARPRELVLKEKGIDYVKEELKLEHGEVIRDKTPEEEALEAEVEALRARLEGLKELQAGETDTLQEAEKELDEKEKGLYRLQAELDDRVRFAKNRPEERRPAAAAGAEGEGFERVAARRAGGAGGRGEGAAGGEKEGAPREQQQQQEHGGGPPARGGGSLRDRDARGPPAAAGERRAAW</sequence>
<gene>
    <name evidence="3" type="ORF">Rsub_04486</name>
</gene>
<evidence type="ECO:0000313" key="3">
    <source>
        <dbReference type="EMBL" id="GBF92139.1"/>
    </source>
</evidence>
<name>A0A2V0NXS3_9CHLO</name>
<feature type="coiled-coil region" evidence="1">
    <location>
        <begin position="404"/>
        <end position="452"/>
    </location>
</feature>
<feature type="compositionally biased region" description="Low complexity" evidence="2">
    <location>
        <begin position="276"/>
        <end position="292"/>
    </location>
</feature>
<evidence type="ECO:0000256" key="1">
    <source>
        <dbReference type="SAM" id="Coils"/>
    </source>
</evidence>
<feature type="compositionally biased region" description="Gly residues" evidence="2">
    <location>
        <begin position="516"/>
        <end position="527"/>
    </location>
</feature>
<keyword evidence="4" id="KW-1185">Reference proteome</keyword>
<dbReference type="EMBL" id="BDRX01000029">
    <property type="protein sequence ID" value="GBF92139.1"/>
    <property type="molecule type" value="Genomic_DNA"/>
</dbReference>
<dbReference type="FunCoup" id="A0A2V0NXS3">
    <property type="interactions" value="687"/>
</dbReference>
<dbReference type="GO" id="GO:0003743">
    <property type="term" value="F:translation initiation factor activity"/>
    <property type="evidence" value="ECO:0007669"/>
    <property type="project" value="InterPro"/>
</dbReference>
<feature type="compositionally biased region" description="Low complexity" evidence="2">
    <location>
        <begin position="332"/>
        <end position="350"/>
    </location>
</feature>
<feature type="compositionally biased region" description="Basic and acidic residues" evidence="2">
    <location>
        <begin position="235"/>
        <end position="262"/>
    </location>
</feature>
<dbReference type="Pfam" id="PF06273">
    <property type="entry name" value="eIF-4B"/>
    <property type="match status" value="2"/>
</dbReference>
<feature type="compositionally biased region" description="Gly residues" evidence="2">
    <location>
        <begin position="489"/>
        <end position="500"/>
    </location>
</feature>
<feature type="compositionally biased region" description="Basic and acidic residues" evidence="2">
    <location>
        <begin position="125"/>
        <end position="144"/>
    </location>
</feature>
<organism evidence="3 4">
    <name type="scientific">Raphidocelis subcapitata</name>
    <dbReference type="NCBI Taxonomy" id="307507"/>
    <lineage>
        <taxon>Eukaryota</taxon>
        <taxon>Viridiplantae</taxon>
        <taxon>Chlorophyta</taxon>
        <taxon>core chlorophytes</taxon>
        <taxon>Chlorophyceae</taxon>
        <taxon>CS clade</taxon>
        <taxon>Sphaeropleales</taxon>
        <taxon>Selenastraceae</taxon>
        <taxon>Raphidocelis</taxon>
    </lineage>
</organism>
<evidence type="ECO:0000256" key="2">
    <source>
        <dbReference type="SAM" id="MobiDB-lite"/>
    </source>
</evidence>
<dbReference type="AlphaFoldDB" id="A0A2V0NXS3"/>
<feature type="compositionally biased region" description="Basic and acidic residues" evidence="2">
    <location>
        <begin position="457"/>
        <end position="469"/>
    </location>
</feature>
<comment type="caution">
    <text evidence="3">The sequence shown here is derived from an EMBL/GenBank/DDBJ whole genome shotgun (WGS) entry which is preliminary data.</text>
</comment>
<feature type="region of interest" description="Disordered" evidence="2">
    <location>
        <begin position="457"/>
        <end position="547"/>
    </location>
</feature>
<dbReference type="Proteomes" id="UP000247498">
    <property type="component" value="Unassembled WGS sequence"/>
</dbReference>
<evidence type="ECO:0000313" key="4">
    <source>
        <dbReference type="Proteomes" id="UP000247498"/>
    </source>
</evidence>
<feature type="compositionally biased region" description="Gly residues" evidence="2">
    <location>
        <begin position="111"/>
        <end position="124"/>
    </location>
</feature>
<feature type="region of interest" description="Disordered" evidence="2">
    <location>
        <begin position="85"/>
        <end position="374"/>
    </location>
</feature>
<feature type="compositionally biased region" description="Gly residues" evidence="2">
    <location>
        <begin position="222"/>
        <end position="234"/>
    </location>
</feature>